<dbReference type="Pfam" id="PF00498">
    <property type="entry name" value="FHA"/>
    <property type="match status" value="1"/>
</dbReference>
<dbReference type="InterPro" id="IPR000253">
    <property type="entry name" value="FHA_dom"/>
</dbReference>
<feature type="transmembrane region" description="Helical" evidence="1">
    <location>
        <begin position="73"/>
        <end position="90"/>
    </location>
</feature>
<dbReference type="Pfam" id="PF00027">
    <property type="entry name" value="cNMP_binding"/>
    <property type="match status" value="1"/>
</dbReference>
<comment type="caution">
    <text evidence="3">The sequence shown here is derived from an EMBL/GenBank/DDBJ whole genome shotgun (WGS) entry which is preliminary data.</text>
</comment>
<feature type="domain" description="Cyclic nucleotide-binding" evidence="2">
    <location>
        <begin position="933"/>
        <end position="1044"/>
    </location>
</feature>
<dbReference type="InterPro" id="IPR014710">
    <property type="entry name" value="RmlC-like_jellyroll"/>
</dbReference>
<dbReference type="PROSITE" id="PS50042">
    <property type="entry name" value="CNMP_BINDING_3"/>
    <property type="match status" value="1"/>
</dbReference>
<dbReference type="PANTHER" id="PTHR24567">
    <property type="entry name" value="CRP FAMILY TRANSCRIPTIONAL REGULATORY PROTEIN"/>
    <property type="match status" value="1"/>
</dbReference>
<evidence type="ECO:0000313" key="4">
    <source>
        <dbReference type="Proteomes" id="UP001232992"/>
    </source>
</evidence>
<feature type="transmembrane region" description="Helical" evidence="1">
    <location>
        <begin position="167"/>
        <end position="187"/>
    </location>
</feature>
<feature type="transmembrane region" description="Helical" evidence="1">
    <location>
        <begin position="328"/>
        <end position="349"/>
    </location>
</feature>
<dbReference type="Proteomes" id="UP001232992">
    <property type="component" value="Unassembled WGS sequence"/>
</dbReference>
<dbReference type="SUPFAM" id="SSF49879">
    <property type="entry name" value="SMAD/FHA domain"/>
    <property type="match status" value="1"/>
</dbReference>
<evidence type="ECO:0000256" key="1">
    <source>
        <dbReference type="SAM" id="Phobius"/>
    </source>
</evidence>
<dbReference type="RefSeq" id="WP_283760145.1">
    <property type="nucleotide sequence ID" value="NZ_JAQOSQ010000037.1"/>
</dbReference>
<dbReference type="SUPFAM" id="SSF51206">
    <property type="entry name" value="cAMP-binding domain-like"/>
    <property type="match status" value="1"/>
</dbReference>
<dbReference type="SMART" id="SM00100">
    <property type="entry name" value="cNMP"/>
    <property type="match status" value="1"/>
</dbReference>
<dbReference type="InterPro" id="IPR000595">
    <property type="entry name" value="cNMP-bd_dom"/>
</dbReference>
<reference evidence="3 4" key="1">
    <citation type="submission" date="2023-01" db="EMBL/GenBank/DDBJ databases">
        <title>Novel diversity within Roseofilum (Cyanobacteria; Desertifilaceae) from marine benthic mats with descriptions of four novel species.</title>
        <authorList>
            <person name="Wang Y."/>
            <person name="Berthold D.E."/>
            <person name="Hu J."/>
            <person name="Lefler F.W."/>
            <person name="Laughinghouse H.D. IV."/>
        </authorList>
    </citation>
    <scope>NUCLEOTIDE SEQUENCE [LARGE SCALE GENOMIC DNA]</scope>
    <source>
        <strain evidence="3 4">BLCC-M143</strain>
    </source>
</reference>
<feature type="transmembrane region" description="Helical" evidence="1">
    <location>
        <begin position="12"/>
        <end position="30"/>
    </location>
</feature>
<evidence type="ECO:0000259" key="2">
    <source>
        <dbReference type="PROSITE" id="PS50042"/>
    </source>
</evidence>
<feature type="transmembrane region" description="Helical" evidence="1">
    <location>
        <begin position="270"/>
        <end position="288"/>
    </location>
</feature>
<dbReference type="InterPro" id="IPR050397">
    <property type="entry name" value="Env_Response_Regulators"/>
</dbReference>
<evidence type="ECO:0000313" key="3">
    <source>
        <dbReference type="EMBL" id="MDJ1185504.1"/>
    </source>
</evidence>
<proteinExistence type="predicted"/>
<name>A0ABT7C224_9CYAN</name>
<dbReference type="CDD" id="cd00038">
    <property type="entry name" value="CAP_ED"/>
    <property type="match status" value="1"/>
</dbReference>
<dbReference type="InterPro" id="IPR018490">
    <property type="entry name" value="cNMP-bd_dom_sf"/>
</dbReference>
<keyword evidence="1" id="KW-0812">Transmembrane</keyword>
<dbReference type="SMART" id="SM00240">
    <property type="entry name" value="FHA"/>
    <property type="match status" value="1"/>
</dbReference>
<dbReference type="InterPro" id="IPR008984">
    <property type="entry name" value="SMAD_FHA_dom_sf"/>
</dbReference>
<sequence length="1066" mass="120006">MFHRVAERNMHVVRWMLTIGWLLLIASLFYDPISLQLTQPESPLQSFQIDPQQCTMVQGDCVYETPYGLGAQIFWGMVIPNAVILLLVFGHETWRRVCPLSFLSQIPRALGMQRQRKITNAKTGKVRYELAKVKKDSWFGQNHLYLQFVLLCLGLCTRILFVDSNRIALGSFLLLTIVCAIAVGYLYGGKSWCQYFCPMAPVQLVYNGPRSIFGSEAHQGPKQTVTQSMCRTITGDGLEKSACVGCQSPCIDIDAERSYWEAIAKPGRSLVQYGYVGLVIGFYLYYQFYSGNPDYYTSGIWNHDPNQLSQLLQPGFYFSGRAIPIPKLIAAPLTIGTFVAASYFILSWVEKRYKAYRRKINKPLTQSQISHQLFSLCTFAVFNIYFIFAGRPVGQLMIFSSISMLWLYRTFNRSHQTYTRESLANSLRRQLSKLAVDFSQFLEGRSLEELKPDEVYVLATVLPGVNREYGLQVYKGVLEEVLEQGNVDSANSLEMLQQIRQELALKEEDHFQVLTEVGIENPELLDPSKQRSRENQLRLESYRQALELQLLELVEVGVPLAEALRRKKSQIADLEEEYGITGEEEKEVLTKMFDENSATLRKAEFLVGQLKDLLHRYQVLENLVPDPNAPMFVLLRQVGVERKQQLVAKQLLNILELLGRAPETAEIARSTGLLAENVLPNLLENSDGTVPWEQRLPVEVIAWLQPVSAAVDTYEVEPPTILPADGEVLSPLEQRRQAVLQVLADLVGDVDPLVQAISLYALGKLSPETVVSYAEGILQQCQNRYWLSCEVARQILGHGSDEVVKVQTLIARIEAMGKVREEVFQQPVIRLGSSEINEVVLHDVWVHQQHAIFYLDDEGVNAIDLSGTSGLRVGDRLLQSDRLRLQQGDVVRFGQAEGPAITVKWEKRFPVNTTPTEVMTTLDKLLLLFESSFLQSIEPEALVDLARDAVVKIYRKGEYLCQEGDPSDEILVLIDGSANVTIQQGDRAVAINQINIGESIGEMGTLTRQRRSASVVAAGETNRVLVVTAKSFEALLAKDPELARNLLLIMSGRLQRLTSTVQTQSQ</sequence>
<keyword evidence="1" id="KW-0472">Membrane</keyword>
<dbReference type="PANTHER" id="PTHR24567:SF26">
    <property type="entry name" value="REGULATORY PROTEIN YEIL"/>
    <property type="match status" value="1"/>
</dbReference>
<accession>A0ABT7C224</accession>
<feature type="transmembrane region" description="Helical" evidence="1">
    <location>
        <begin position="144"/>
        <end position="161"/>
    </location>
</feature>
<dbReference type="Gene3D" id="2.60.200.20">
    <property type="match status" value="1"/>
</dbReference>
<keyword evidence="4" id="KW-1185">Reference proteome</keyword>
<dbReference type="EMBL" id="JAQOSQ010000037">
    <property type="protein sequence ID" value="MDJ1185504.1"/>
    <property type="molecule type" value="Genomic_DNA"/>
</dbReference>
<organism evidence="3 4">
    <name type="scientific">Roseofilum casamattae BLCC-M143</name>
    <dbReference type="NCBI Taxonomy" id="3022442"/>
    <lineage>
        <taxon>Bacteria</taxon>
        <taxon>Bacillati</taxon>
        <taxon>Cyanobacteriota</taxon>
        <taxon>Cyanophyceae</taxon>
        <taxon>Desertifilales</taxon>
        <taxon>Desertifilaceae</taxon>
        <taxon>Roseofilum</taxon>
        <taxon>Roseofilum casamattae</taxon>
    </lineage>
</organism>
<dbReference type="Gene3D" id="2.60.120.10">
    <property type="entry name" value="Jelly Rolls"/>
    <property type="match status" value="1"/>
</dbReference>
<protein>
    <submittedName>
        <fullName evidence="3">Cyclic nucleotide-binding domain-containing protein</fullName>
    </submittedName>
</protein>
<dbReference type="CDD" id="cd00060">
    <property type="entry name" value="FHA"/>
    <property type="match status" value="1"/>
</dbReference>
<feature type="transmembrane region" description="Helical" evidence="1">
    <location>
        <begin position="369"/>
        <end position="388"/>
    </location>
</feature>
<gene>
    <name evidence="3" type="ORF">PMH09_20160</name>
</gene>
<keyword evidence="1" id="KW-1133">Transmembrane helix</keyword>